<evidence type="ECO:0000256" key="1">
    <source>
        <dbReference type="ARBA" id="ARBA00010613"/>
    </source>
</evidence>
<dbReference type="Gene3D" id="3.60.110.10">
    <property type="entry name" value="Carbon-nitrogen hydrolase"/>
    <property type="match status" value="1"/>
</dbReference>
<dbReference type="EMBL" id="SWFM01000012">
    <property type="protein sequence ID" value="TKD66458.1"/>
    <property type="molecule type" value="Genomic_DNA"/>
</dbReference>
<dbReference type="InterPro" id="IPR003010">
    <property type="entry name" value="C-N_Hydrolase"/>
</dbReference>
<dbReference type="OrthoDB" id="9811121at2"/>
<evidence type="ECO:0000313" key="4">
    <source>
        <dbReference type="Proteomes" id="UP000310541"/>
    </source>
</evidence>
<gene>
    <name evidence="3" type="ORF">FBF83_20165</name>
</gene>
<dbReference type="GO" id="GO:0016787">
    <property type="term" value="F:hydrolase activity"/>
    <property type="evidence" value="ECO:0007669"/>
    <property type="project" value="UniProtKB-KW"/>
</dbReference>
<dbReference type="PROSITE" id="PS50263">
    <property type="entry name" value="CN_HYDROLASE"/>
    <property type="match status" value="1"/>
</dbReference>
<dbReference type="CDD" id="cd07197">
    <property type="entry name" value="nitrilase"/>
    <property type="match status" value="1"/>
</dbReference>
<evidence type="ECO:0000313" key="3">
    <source>
        <dbReference type="EMBL" id="TKD66458.1"/>
    </source>
</evidence>
<dbReference type="Proteomes" id="UP000310541">
    <property type="component" value="Unassembled WGS sequence"/>
</dbReference>
<dbReference type="InterPro" id="IPR036526">
    <property type="entry name" value="C-N_Hydrolase_sf"/>
</dbReference>
<dbReference type="Pfam" id="PF00795">
    <property type="entry name" value="CN_hydrolase"/>
    <property type="match status" value="1"/>
</dbReference>
<protein>
    <submittedName>
        <fullName evidence="3">Carbon-nitrogen hydrolase family protein</fullName>
    </submittedName>
</protein>
<comment type="caution">
    <text evidence="3">The sequence shown here is derived from an EMBL/GenBank/DDBJ whole genome shotgun (WGS) entry which is preliminary data.</text>
</comment>
<dbReference type="PANTHER" id="PTHR23088:SF27">
    <property type="entry name" value="DEAMINATED GLUTATHIONE AMIDASE"/>
    <property type="match status" value="1"/>
</dbReference>
<sequence>MKMTIALTHFSPTLNVFENLVRMKRLISKAKENDIIVMPEGCLSGYNESLSFLNSSVAFHIESSLEQLQSIVDEKNIHLIFGSCILEKGSWYNAGIYMAPHRIRFIYKKVNLAFHEREYLQSGNELSCFRLHQGDLSITASIQLCREIRFPEQWKALAQEGSQITFYLTNVTNSDNLLVWNAHLISRAAENQRFLVSSNISHPEQGCSSMVISPFGNIIKKLPADIDSIERISIDLNENSNWYLSQTRRDVVNIVTNLKN</sequence>
<dbReference type="PANTHER" id="PTHR23088">
    <property type="entry name" value="NITRILASE-RELATED"/>
    <property type="match status" value="1"/>
</dbReference>
<dbReference type="SUPFAM" id="SSF56317">
    <property type="entry name" value="Carbon-nitrogen hydrolase"/>
    <property type="match status" value="1"/>
</dbReference>
<proteinExistence type="inferred from homology"/>
<name>A0A4V5PXL1_9BACL</name>
<reference evidence="3 4" key="1">
    <citation type="submission" date="2019-04" db="EMBL/GenBank/DDBJ databases">
        <title>Genome sequence of Bacillus hwajinpoensis strain Y2.</title>
        <authorList>
            <person name="Fair J.L."/>
            <person name="Maclea K.S."/>
        </authorList>
    </citation>
    <scope>NUCLEOTIDE SEQUENCE [LARGE SCALE GENOMIC DNA]</scope>
    <source>
        <strain evidence="3 4">Y2</strain>
    </source>
</reference>
<dbReference type="AlphaFoldDB" id="A0A4V5PXL1"/>
<keyword evidence="3" id="KW-0378">Hydrolase</keyword>
<comment type="similarity">
    <text evidence="1">Belongs to the carbon-nitrogen hydrolase superfamily. NIT1/NIT2 family.</text>
</comment>
<accession>A0A4V5PXL1</accession>
<evidence type="ECO:0000259" key="2">
    <source>
        <dbReference type="PROSITE" id="PS50263"/>
    </source>
</evidence>
<feature type="domain" description="CN hydrolase" evidence="2">
    <location>
        <begin position="3"/>
        <end position="236"/>
    </location>
</feature>
<organism evidence="3 4">
    <name type="scientific">Guptibacillus hwajinpoensis</name>
    <dbReference type="NCBI Taxonomy" id="208199"/>
    <lineage>
        <taxon>Bacteria</taxon>
        <taxon>Bacillati</taxon>
        <taxon>Bacillota</taxon>
        <taxon>Bacilli</taxon>
        <taxon>Bacillales</taxon>
        <taxon>Guptibacillaceae</taxon>
        <taxon>Guptibacillus</taxon>
    </lineage>
</organism>